<proteinExistence type="predicted"/>
<dbReference type="Proteomes" id="UP000789595">
    <property type="component" value="Unassembled WGS sequence"/>
</dbReference>
<evidence type="ECO:0000313" key="1">
    <source>
        <dbReference type="EMBL" id="CAH0372379.1"/>
    </source>
</evidence>
<dbReference type="Gene3D" id="3.40.50.300">
    <property type="entry name" value="P-loop containing nucleotide triphosphate hydrolases"/>
    <property type="match status" value="1"/>
</dbReference>
<sequence length="312" mass="33715">MKLRLLPVVAIAAARKPRASAGVRRTPTRDRPLLFFHLPKTGGSSLRHVILQTFPRAVSLVPGSGGLPSEATERVLANDQWRDRAACATVAAGHFKPGPLLKTLAEIGGSAGCGAPRRWAWASREKPPVDALDDVDCVIASRDPVARMVSHYLHFHRRSSGGRNRTVSQFARDEGASQFHAAAGGLVVEHWLSYGLFWGNFSRASDVALAVLRRCKAVFPDAPGGEAAAWLAGAKRAPRFVDVSRRNVNRRDAAADRALSPSQLDAVLALPAVRREGAIWHALRRDHGLDACSGFGCWRADGTVDRGRRPPS</sequence>
<evidence type="ECO:0008006" key="3">
    <source>
        <dbReference type="Google" id="ProtNLM"/>
    </source>
</evidence>
<accession>A0A8J2ST62</accession>
<keyword evidence="2" id="KW-1185">Reference proteome</keyword>
<evidence type="ECO:0000313" key="2">
    <source>
        <dbReference type="Proteomes" id="UP000789595"/>
    </source>
</evidence>
<name>A0A8J2ST62_9STRA</name>
<dbReference type="EMBL" id="CAKKNE010000003">
    <property type="protein sequence ID" value="CAH0372379.1"/>
    <property type="molecule type" value="Genomic_DNA"/>
</dbReference>
<dbReference type="SUPFAM" id="SSF52540">
    <property type="entry name" value="P-loop containing nucleoside triphosphate hydrolases"/>
    <property type="match status" value="1"/>
</dbReference>
<dbReference type="AlphaFoldDB" id="A0A8J2ST62"/>
<organism evidence="1 2">
    <name type="scientific">Pelagomonas calceolata</name>
    <dbReference type="NCBI Taxonomy" id="35677"/>
    <lineage>
        <taxon>Eukaryota</taxon>
        <taxon>Sar</taxon>
        <taxon>Stramenopiles</taxon>
        <taxon>Ochrophyta</taxon>
        <taxon>Pelagophyceae</taxon>
        <taxon>Pelagomonadales</taxon>
        <taxon>Pelagomonadaceae</taxon>
        <taxon>Pelagomonas</taxon>
    </lineage>
</organism>
<comment type="caution">
    <text evidence="1">The sequence shown here is derived from an EMBL/GenBank/DDBJ whole genome shotgun (WGS) entry which is preliminary data.</text>
</comment>
<reference evidence="1" key="1">
    <citation type="submission" date="2021-11" db="EMBL/GenBank/DDBJ databases">
        <authorList>
            <consortium name="Genoscope - CEA"/>
            <person name="William W."/>
        </authorList>
    </citation>
    <scope>NUCLEOTIDE SEQUENCE</scope>
</reference>
<gene>
    <name evidence="1" type="ORF">PECAL_3P23710</name>
</gene>
<dbReference type="InterPro" id="IPR027417">
    <property type="entry name" value="P-loop_NTPase"/>
</dbReference>
<protein>
    <recommendedName>
        <fullName evidence="3">Sulfotransferase domain-containing protein</fullName>
    </recommendedName>
</protein>